<comment type="cofactor">
    <cofactor evidence="2">
        <name>Cu cation</name>
        <dbReference type="ChEBI" id="CHEBI:23378"/>
    </cofactor>
</comment>
<evidence type="ECO:0000256" key="6">
    <source>
        <dbReference type="ARBA" id="ARBA00022525"/>
    </source>
</evidence>
<dbReference type="PANTHER" id="PTHR11709:SF394">
    <property type="entry name" value="FI03373P-RELATED"/>
    <property type="match status" value="1"/>
</dbReference>
<dbReference type="Pfam" id="PF07731">
    <property type="entry name" value="Cu-oxidase_2"/>
    <property type="match status" value="1"/>
</dbReference>
<keyword evidence="11" id="KW-0325">Glycoprotein</keyword>
<dbReference type="CDD" id="cd13903">
    <property type="entry name" value="CuRO_3_Tv-LCC_like"/>
    <property type="match status" value="1"/>
</dbReference>
<dbReference type="FunFam" id="2.60.40.420:FF:000045">
    <property type="entry name" value="Laccase 2"/>
    <property type="match status" value="1"/>
</dbReference>
<dbReference type="GO" id="GO:0052716">
    <property type="term" value="F:hydroquinone:oxygen oxidoreductase activity"/>
    <property type="evidence" value="ECO:0007669"/>
    <property type="project" value="UniProtKB-EC"/>
</dbReference>
<dbReference type="PROSITE" id="PS00080">
    <property type="entry name" value="MULTICOPPER_OXIDASE2"/>
    <property type="match status" value="1"/>
</dbReference>
<feature type="domain" description="Plastocyanin-like" evidence="14">
    <location>
        <begin position="379"/>
        <end position="507"/>
    </location>
</feature>
<evidence type="ECO:0000256" key="7">
    <source>
        <dbReference type="ARBA" id="ARBA00022723"/>
    </source>
</evidence>
<keyword evidence="10" id="KW-1015">Disulfide bond</keyword>
<evidence type="ECO:0000256" key="3">
    <source>
        <dbReference type="ARBA" id="ARBA00004613"/>
    </source>
</evidence>
<dbReference type="EMBL" id="JAFIQS010000003">
    <property type="protein sequence ID" value="KAG5171920.1"/>
    <property type="molecule type" value="Genomic_DNA"/>
</dbReference>
<dbReference type="InterPro" id="IPR008972">
    <property type="entry name" value="Cupredoxin"/>
</dbReference>
<organism evidence="16">
    <name type="scientific">Psilocybe cubensis</name>
    <name type="common">Psychedelic mushroom</name>
    <name type="synonym">Stropharia cubensis</name>
    <dbReference type="NCBI Taxonomy" id="181762"/>
    <lineage>
        <taxon>Eukaryota</taxon>
        <taxon>Fungi</taxon>
        <taxon>Dikarya</taxon>
        <taxon>Basidiomycota</taxon>
        <taxon>Agaricomycotina</taxon>
        <taxon>Agaricomycetes</taxon>
        <taxon>Agaricomycetidae</taxon>
        <taxon>Agaricales</taxon>
        <taxon>Agaricineae</taxon>
        <taxon>Strophariaceae</taxon>
        <taxon>Psilocybe</taxon>
    </lineage>
</organism>
<evidence type="ECO:0000256" key="12">
    <source>
        <dbReference type="SAM" id="SignalP"/>
    </source>
</evidence>
<evidence type="ECO:0000256" key="8">
    <source>
        <dbReference type="ARBA" id="ARBA00023002"/>
    </source>
</evidence>
<comment type="caution">
    <text evidence="16">The sequence shown here is derived from an EMBL/GenBank/DDBJ whole genome shotgun (WGS) entry which is preliminary data.</text>
</comment>
<dbReference type="InterPro" id="IPR011707">
    <property type="entry name" value="Cu-oxidase-like_N"/>
</dbReference>
<evidence type="ECO:0000259" key="14">
    <source>
        <dbReference type="Pfam" id="PF07731"/>
    </source>
</evidence>
<reference evidence="16" key="1">
    <citation type="submission" date="2021-02" db="EMBL/GenBank/DDBJ databases">
        <title>Psilocybe cubensis genome.</title>
        <authorList>
            <person name="Mckernan K.J."/>
            <person name="Crawford S."/>
            <person name="Trippe A."/>
            <person name="Kane L.T."/>
            <person name="Mclaughlin S."/>
        </authorList>
    </citation>
    <scope>NUCLEOTIDE SEQUENCE [LARGE SCALE GENOMIC DNA]</scope>
    <source>
        <strain evidence="16">MGC-MH-2018</strain>
    </source>
</reference>
<dbReference type="InterPro" id="IPR011706">
    <property type="entry name" value="Cu-oxidase_C"/>
</dbReference>
<dbReference type="EC" id="1.10.3.2" evidence="5"/>
<evidence type="ECO:0000256" key="1">
    <source>
        <dbReference type="ARBA" id="ARBA00000349"/>
    </source>
</evidence>
<feature type="domain" description="Plastocyanin-like" evidence="13">
    <location>
        <begin position="169"/>
        <end position="314"/>
    </location>
</feature>
<evidence type="ECO:0000313" key="16">
    <source>
        <dbReference type="EMBL" id="KAG5171920.1"/>
    </source>
</evidence>
<dbReference type="AlphaFoldDB" id="A0A8H8CNL6"/>
<keyword evidence="12" id="KW-0732">Signal</keyword>
<evidence type="ECO:0000256" key="9">
    <source>
        <dbReference type="ARBA" id="ARBA00023008"/>
    </source>
</evidence>
<gene>
    <name evidence="16" type="ORF">JR316_004009</name>
</gene>
<keyword evidence="6" id="KW-0964">Secreted</keyword>
<evidence type="ECO:0000256" key="4">
    <source>
        <dbReference type="ARBA" id="ARBA00010609"/>
    </source>
</evidence>
<evidence type="ECO:0000259" key="15">
    <source>
        <dbReference type="Pfam" id="PF07732"/>
    </source>
</evidence>
<dbReference type="PANTHER" id="PTHR11709">
    <property type="entry name" value="MULTI-COPPER OXIDASE"/>
    <property type="match status" value="1"/>
</dbReference>
<dbReference type="GO" id="GO:0005507">
    <property type="term" value="F:copper ion binding"/>
    <property type="evidence" value="ECO:0007669"/>
    <property type="project" value="InterPro"/>
</dbReference>
<dbReference type="GO" id="GO:0005576">
    <property type="term" value="C:extracellular region"/>
    <property type="evidence" value="ECO:0007669"/>
    <property type="project" value="UniProtKB-SubCell"/>
</dbReference>
<feature type="signal peptide" evidence="12">
    <location>
        <begin position="1"/>
        <end position="26"/>
    </location>
</feature>
<evidence type="ECO:0000259" key="13">
    <source>
        <dbReference type="Pfam" id="PF00394"/>
    </source>
</evidence>
<dbReference type="InterPro" id="IPR033138">
    <property type="entry name" value="Cu_oxidase_CS"/>
</dbReference>
<dbReference type="Pfam" id="PF00394">
    <property type="entry name" value="Cu-oxidase"/>
    <property type="match status" value="1"/>
</dbReference>
<dbReference type="SUPFAM" id="SSF49503">
    <property type="entry name" value="Cupredoxins"/>
    <property type="match status" value="3"/>
</dbReference>
<dbReference type="InterPro" id="IPR001117">
    <property type="entry name" value="Cu-oxidase_2nd"/>
</dbReference>
<dbReference type="InterPro" id="IPR002355">
    <property type="entry name" value="Cu_oxidase_Cu_BS"/>
</dbReference>
<evidence type="ECO:0000256" key="10">
    <source>
        <dbReference type="ARBA" id="ARBA00023157"/>
    </source>
</evidence>
<feature type="domain" description="Plastocyanin-like" evidence="15">
    <location>
        <begin position="38"/>
        <end position="157"/>
    </location>
</feature>
<dbReference type="PROSITE" id="PS00079">
    <property type="entry name" value="MULTICOPPER_OXIDASE1"/>
    <property type="match status" value="2"/>
</dbReference>
<comment type="similarity">
    <text evidence="4">Belongs to the multicopper oxidase family.</text>
</comment>
<protein>
    <recommendedName>
        <fullName evidence="5">laccase</fullName>
        <ecNumber evidence="5">1.10.3.2</ecNumber>
    </recommendedName>
</protein>
<evidence type="ECO:0000256" key="2">
    <source>
        <dbReference type="ARBA" id="ARBA00001935"/>
    </source>
</evidence>
<accession>A0A8H8CNL6</accession>
<evidence type="ECO:0000256" key="11">
    <source>
        <dbReference type="ARBA" id="ARBA00023180"/>
    </source>
</evidence>
<keyword evidence="8" id="KW-0560">Oxidoreductase</keyword>
<feature type="chain" id="PRO_5034211374" description="laccase" evidence="12">
    <location>
        <begin position="27"/>
        <end position="558"/>
    </location>
</feature>
<keyword evidence="9" id="KW-0186">Copper</keyword>
<proteinExistence type="inferred from homology"/>
<dbReference type="Gene3D" id="2.60.40.420">
    <property type="entry name" value="Cupredoxins - blue copper proteins"/>
    <property type="match status" value="3"/>
</dbReference>
<keyword evidence="7" id="KW-0479">Metal-binding</keyword>
<evidence type="ECO:0000256" key="5">
    <source>
        <dbReference type="ARBA" id="ARBA00012297"/>
    </source>
</evidence>
<comment type="catalytic activity">
    <reaction evidence="1">
        <text>4 hydroquinone + O2 = 4 benzosemiquinone + 2 H2O</text>
        <dbReference type="Rhea" id="RHEA:11276"/>
        <dbReference type="ChEBI" id="CHEBI:15377"/>
        <dbReference type="ChEBI" id="CHEBI:15379"/>
        <dbReference type="ChEBI" id="CHEBI:17594"/>
        <dbReference type="ChEBI" id="CHEBI:17977"/>
        <dbReference type="EC" id="1.10.3.2"/>
    </reaction>
</comment>
<dbReference type="InterPro" id="IPR045087">
    <property type="entry name" value="Cu-oxidase_fam"/>
</dbReference>
<dbReference type="Pfam" id="PF07732">
    <property type="entry name" value="Cu-oxidase_3"/>
    <property type="match status" value="1"/>
</dbReference>
<comment type="subcellular location">
    <subcellularLocation>
        <location evidence="3">Secreted</location>
    </subcellularLocation>
</comment>
<name>A0A8H8CNL6_PSICU</name>
<sequence>MFLFLFEYLLQIFFPASLLIVPEISSVPTVGPQSTLYVTNEYISPDGFRRSASLINGVFPAPVIVATKGDHFKLNVSNFLSDSTMLRSTSIHWHGILQRGTNWADGPVGVSQCPISPNHSFLYEFNAIEAGTFWYHSHYGTQYCDGMRGALVVYDPQDPQRTLYDVDDENTVVTIGDWYHYPSPSLETFPKADSTLINGKGRYPKGKPAALSVVNVEYGKRYRLRLISITCDGSYTIFIDKHPFTVIEADGQSVVPVRAIDALTIFAGQRYSVVIVANQPIGNYWIRAQRGVVQGNVDPFEGGLNSAILRYKGAEEVEPVPIPYIPPNRVLRETELHALIDPEAPGKPEQDGGDVNLHFSITYDEKTKMFLTNGKYFQPPKVPVLLQLLSGTPPEELLPEGSIFTLPRNKTISISMLPGEFDTPHPFHLHGHTFSVVRSANTTDDPAPKYNYRDPVRRDTVNLGKVDSGSNVTIRFRTDNPGPWIFHCHVDWHLERGMAIVFAEAPEEARKEIHPPEEWHYLCPVFDNLPESLTSISTVAIPPPTATTIEPTPFINLL</sequence>